<dbReference type="RefSeq" id="WP_013022937.1">
    <property type="nucleotide sequence ID" value="NC_013949.1"/>
</dbReference>
<evidence type="ECO:0000256" key="7">
    <source>
        <dbReference type="ARBA" id="ARBA00023163"/>
    </source>
</evidence>
<comment type="subunit">
    <text evidence="11">The RNAP catalytic core consists of 2 alpha, 1 beta, 1 beta' and 1 omega subunit. When a sigma factor is associated with the core the holoenzyme is formed, which can initiate transcription.</text>
</comment>
<dbReference type="EC" id="2.7.7.6" evidence="2 11"/>
<dbReference type="Pfam" id="PF01192">
    <property type="entry name" value="RNA_pol_Rpb6"/>
    <property type="match status" value="1"/>
</dbReference>
<gene>
    <name evidence="11 12" type="primary">rpoZ</name>
    <name evidence="12" type="ordered locus">HMU05920</name>
</gene>
<keyword evidence="5 11" id="KW-0808">Transferase</keyword>
<evidence type="ECO:0000256" key="3">
    <source>
        <dbReference type="ARBA" id="ARBA00013725"/>
    </source>
</evidence>
<dbReference type="NCBIfam" id="NF001579">
    <property type="entry name" value="PRK00392.6-2"/>
    <property type="match status" value="1"/>
</dbReference>
<dbReference type="InterPro" id="IPR006110">
    <property type="entry name" value="Pol_omega/Rpo6/RPB6"/>
</dbReference>
<evidence type="ECO:0000256" key="4">
    <source>
        <dbReference type="ARBA" id="ARBA00022478"/>
    </source>
</evidence>
<evidence type="ECO:0000256" key="8">
    <source>
        <dbReference type="ARBA" id="ARBA00029924"/>
    </source>
</evidence>
<keyword evidence="4 11" id="KW-0240">DNA-directed RNA polymerase</keyword>
<dbReference type="AlphaFoldDB" id="D3UH81"/>
<proteinExistence type="inferred from homology"/>
<comment type="function">
    <text evidence="11">Promotes RNA polymerase assembly. Latches the N- and C-terminal regions of the beta' subunit thereby facilitating its interaction with the beta and alpha subunits.</text>
</comment>
<dbReference type="SMART" id="SM01409">
    <property type="entry name" value="RNA_pol_Rpb6"/>
    <property type="match status" value="1"/>
</dbReference>
<name>D3UH81_HELM1</name>
<accession>D3UH81</accession>
<evidence type="ECO:0000256" key="9">
    <source>
        <dbReference type="ARBA" id="ARBA00030998"/>
    </source>
</evidence>
<comment type="catalytic activity">
    <reaction evidence="10 11">
        <text>RNA(n) + a ribonucleoside 5'-triphosphate = RNA(n+1) + diphosphate</text>
        <dbReference type="Rhea" id="RHEA:21248"/>
        <dbReference type="Rhea" id="RHEA-COMP:14527"/>
        <dbReference type="Rhea" id="RHEA-COMP:17342"/>
        <dbReference type="ChEBI" id="CHEBI:33019"/>
        <dbReference type="ChEBI" id="CHEBI:61557"/>
        <dbReference type="ChEBI" id="CHEBI:140395"/>
        <dbReference type="EC" id="2.7.7.6"/>
    </reaction>
</comment>
<evidence type="ECO:0000313" key="13">
    <source>
        <dbReference type="Proteomes" id="UP000001522"/>
    </source>
</evidence>
<dbReference type="InterPro" id="IPR003716">
    <property type="entry name" value="DNA-dir_RNA_pol_omega"/>
</dbReference>
<evidence type="ECO:0000256" key="6">
    <source>
        <dbReference type="ARBA" id="ARBA00022695"/>
    </source>
</evidence>
<dbReference type="GO" id="GO:0000428">
    <property type="term" value="C:DNA-directed RNA polymerase complex"/>
    <property type="evidence" value="ECO:0007669"/>
    <property type="project" value="UniProtKB-KW"/>
</dbReference>
<keyword evidence="13" id="KW-1185">Reference proteome</keyword>
<evidence type="ECO:0000256" key="10">
    <source>
        <dbReference type="ARBA" id="ARBA00048552"/>
    </source>
</evidence>
<dbReference type="HOGENOM" id="CLU_125406_3_0_7"/>
<dbReference type="KEGG" id="hms:HMU05920"/>
<keyword evidence="6 11" id="KW-0548">Nucleotidyltransferase</keyword>
<dbReference type="GO" id="GO:0003677">
    <property type="term" value="F:DNA binding"/>
    <property type="evidence" value="ECO:0007669"/>
    <property type="project" value="UniProtKB-UniRule"/>
</dbReference>
<comment type="similarity">
    <text evidence="1 11">Belongs to the RNA polymerase subunit omega family.</text>
</comment>
<dbReference type="Proteomes" id="UP000001522">
    <property type="component" value="Chromosome"/>
</dbReference>
<dbReference type="InterPro" id="IPR036161">
    <property type="entry name" value="RPB6/omega-like_sf"/>
</dbReference>
<evidence type="ECO:0000256" key="1">
    <source>
        <dbReference type="ARBA" id="ARBA00006711"/>
    </source>
</evidence>
<dbReference type="SUPFAM" id="SSF63562">
    <property type="entry name" value="RPB6/omega subunit-like"/>
    <property type="match status" value="1"/>
</dbReference>
<dbReference type="EMBL" id="FN555004">
    <property type="protein sequence ID" value="CBG39853.1"/>
    <property type="molecule type" value="Genomic_DNA"/>
</dbReference>
<reference evidence="12 13" key="1">
    <citation type="journal article" date="2010" name="BMC Genomics">
        <title>Comparative genomics and proteomics of Helicobacter mustelae, an ulcerogenic and carcinogenic gastric pathogen.</title>
        <authorList>
            <person name="O'Toole P.W."/>
            <person name="Snelling W.J."/>
            <person name="Canchaya C."/>
            <person name="Forde B.M."/>
            <person name="Hardie K.R."/>
            <person name="Josenhans C."/>
            <person name="Graham R.L.J."/>
            <person name="McMullan G."/>
            <person name="Parkhill J."/>
            <person name="Belda E."/>
            <person name="Bentley S.D."/>
        </authorList>
    </citation>
    <scope>NUCLEOTIDE SEQUENCE [LARGE SCALE GENOMIC DNA]</scope>
    <source>
        <strain evidence="13">ATCC 43772 / LMG 18044 / NCTC 12198 / 12198</strain>
    </source>
</reference>
<evidence type="ECO:0000256" key="5">
    <source>
        <dbReference type="ARBA" id="ARBA00022679"/>
    </source>
</evidence>
<evidence type="ECO:0000313" key="12">
    <source>
        <dbReference type="EMBL" id="CBG39853.1"/>
    </source>
</evidence>
<protein>
    <recommendedName>
        <fullName evidence="3 11">DNA-directed RNA polymerase subunit omega</fullName>
        <shortName evidence="11">RNAP omega subunit</shortName>
        <ecNumber evidence="2 11">2.7.7.6</ecNumber>
    </recommendedName>
    <alternativeName>
        <fullName evidence="9 11">RNA polymerase omega subunit</fullName>
    </alternativeName>
    <alternativeName>
        <fullName evidence="8 11">Transcriptase subunit omega</fullName>
    </alternativeName>
</protein>
<organism evidence="12 13">
    <name type="scientific">Helicobacter mustelae (strain ATCC 43772 / CCUG 25715 / CIP 103759 / LMG 18044 / NCTC 12198 / R85-136P)</name>
    <name type="common">Campylobacter mustelae</name>
    <dbReference type="NCBI Taxonomy" id="679897"/>
    <lineage>
        <taxon>Bacteria</taxon>
        <taxon>Pseudomonadati</taxon>
        <taxon>Campylobacterota</taxon>
        <taxon>Epsilonproteobacteria</taxon>
        <taxon>Campylobacterales</taxon>
        <taxon>Helicobacteraceae</taxon>
        <taxon>Helicobacter</taxon>
    </lineage>
</organism>
<dbReference type="eggNOG" id="COG1758">
    <property type="taxonomic scope" value="Bacteria"/>
</dbReference>
<dbReference type="Gene3D" id="3.90.940.10">
    <property type="match status" value="1"/>
</dbReference>
<dbReference type="STRING" id="679897.HMU05920"/>
<evidence type="ECO:0000256" key="11">
    <source>
        <dbReference type="HAMAP-Rule" id="MF_00366"/>
    </source>
</evidence>
<sequence length="69" mass="7794">MRTEEIIAKALEQTSNDRYVLANMVFVRVKQLENGARPLVTPADVKVDKLSDIAMREIAEGKIHIEKIS</sequence>
<dbReference type="GO" id="GO:0006351">
    <property type="term" value="P:DNA-templated transcription"/>
    <property type="evidence" value="ECO:0007669"/>
    <property type="project" value="UniProtKB-UniRule"/>
</dbReference>
<keyword evidence="7 11" id="KW-0804">Transcription</keyword>
<dbReference type="GO" id="GO:0003899">
    <property type="term" value="F:DNA-directed RNA polymerase activity"/>
    <property type="evidence" value="ECO:0007669"/>
    <property type="project" value="UniProtKB-UniRule"/>
</dbReference>
<evidence type="ECO:0000256" key="2">
    <source>
        <dbReference type="ARBA" id="ARBA00012418"/>
    </source>
</evidence>
<dbReference type="HAMAP" id="MF_00366">
    <property type="entry name" value="RNApol_bact_RpoZ"/>
    <property type="match status" value="1"/>
</dbReference>